<protein>
    <recommendedName>
        <fullName evidence="4">Cupin domain-containing protein</fullName>
    </recommendedName>
</protein>
<accession>A0A919DSW5</accession>
<gene>
    <name evidence="2" type="ORF">GCM10014715_29280</name>
</gene>
<dbReference type="EMBL" id="BNBC01000011">
    <property type="protein sequence ID" value="GHE73121.1"/>
    <property type="molecule type" value="Genomic_DNA"/>
</dbReference>
<organism evidence="2 3">
    <name type="scientific">Streptomyces spiralis</name>
    <dbReference type="NCBI Taxonomy" id="66376"/>
    <lineage>
        <taxon>Bacteria</taxon>
        <taxon>Bacillati</taxon>
        <taxon>Actinomycetota</taxon>
        <taxon>Actinomycetes</taxon>
        <taxon>Kitasatosporales</taxon>
        <taxon>Streptomycetaceae</taxon>
        <taxon>Streptomyces</taxon>
    </lineage>
</organism>
<dbReference type="Gene3D" id="2.60.120.10">
    <property type="entry name" value="Jelly Rolls"/>
    <property type="match status" value="1"/>
</dbReference>
<evidence type="ECO:0000313" key="3">
    <source>
        <dbReference type="Proteomes" id="UP000641386"/>
    </source>
</evidence>
<dbReference type="InterPro" id="IPR014710">
    <property type="entry name" value="RmlC-like_jellyroll"/>
</dbReference>
<evidence type="ECO:0008006" key="4">
    <source>
        <dbReference type="Google" id="ProtNLM"/>
    </source>
</evidence>
<reference evidence="2" key="1">
    <citation type="journal article" date="2014" name="Int. J. Syst. Evol. Microbiol.">
        <title>Complete genome sequence of Corynebacterium casei LMG S-19264T (=DSM 44701T), isolated from a smear-ripened cheese.</title>
        <authorList>
            <consortium name="US DOE Joint Genome Institute (JGI-PGF)"/>
            <person name="Walter F."/>
            <person name="Albersmeier A."/>
            <person name="Kalinowski J."/>
            <person name="Ruckert C."/>
        </authorList>
    </citation>
    <scope>NUCLEOTIDE SEQUENCE</scope>
    <source>
        <strain evidence="2">JCM 3302</strain>
    </source>
</reference>
<reference evidence="2" key="2">
    <citation type="submission" date="2020-09" db="EMBL/GenBank/DDBJ databases">
        <authorList>
            <person name="Sun Q."/>
            <person name="Ohkuma M."/>
        </authorList>
    </citation>
    <scope>NUCLEOTIDE SEQUENCE</scope>
    <source>
        <strain evidence="2">JCM 3302</strain>
    </source>
</reference>
<name>A0A919DSW5_9ACTN</name>
<feature type="region of interest" description="Disordered" evidence="1">
    <location>
        <begin position="1"/>
        <end position="20"/>
    </location>
</feature>
<dbReference type="SUPFAM" id="SSF51182">
    <property type="entry name" value="RmlC-like cupins"/>
    <property type="match status" value="1"/>
</dbReference>
<sequence length="126" mass="12842">MHVADIVASPRRRAPMPGGPTAAVLTTAETSEQVAVVHVELSAGAVMPEHDHGASQIVLIPVAGSVELRHDGRVRTLTAGAAAAHIAVGERVGLANPGEEPASLVVVASPPAFARRLESWPPAGTD</sequence>
<dbReference type="AlphaFoldDB" id="A0A919DSW5"/>
<dbReference type="RefSeq" id="WP_189900350.1">
    <property type="nucleotide sequence ID" value="NZ_BNBC01000011.1"/>
</dbReference>
<evidence type="ECO:0000313" key="2">
    <source>
        <dbReference type="EMBL" id="GHE73121.1"/>
    </source>
</evidence>
<keyword evidence="3" id="KW-1185">Reference proteome</keyword>
<proteinExistence type="predicted"/>
<comment type="caution">
    <text evidence="2">The sequence shown here is derived from an EMBL/GenBank/DDBJ whole genome shotgun (WGS) entry which is preliminary data.</text>
</comment>
<dbReference type="Proteomes" id="UP000641386">
    <property type="component" value="Unassembled WGS sequence"/>
</dbReference>
<evidence type="ECO:0000256" key="1">
    <source>
        <dbReference type="SAM" id="MobiDB-lite"/>
    </source>
</evidence>
<dbReference type="InterPro" id="IPR011051">
    <property type="entry name" value="RmlC_Cupin_sf"/>
</dbReference>